<dbReference type="GO" id="GO:0008889">
    <property type="term" value="F:glycerophosphodiester phosphodiesterase activity"/>
    <property type="evidence" value="ECO:0007669"/>
    <property type="project" value="UniProtKB-EC"/>
</dbReference>
<dbReference type="CDD" id="cd08561">
    <property type="entry name" value="GDPD_cytoplasmic_ScUgpQ2_like"/>
    <property type="match status" value="1"/>
</dbReference>
<dbReference type="PANTHER" id="PTHR43805:SF1">
    <property type="entry name" value="GP-PDE DOMAIN-CONTAINING PROTEIN"/>
    <property type="match status" value="1"/>
</dbReference>
<dbReference type="Gene3D" id="3.20.20.190">
    <property type="entry name" value="Phosphatidylinositol (PI) phosphodiesterase"/>
    <property type="match status" value="1"/>
</dbReference>
<dbReference type="Proteomes" id="UP000537260">
    <property type="component" value="Unassembled WGS sequence"/>
</dbReference>
<reference evidence="2 3" key="1">
    <citation type="submission" date="2020-07" db="EMBL/GenBank/DDBJ databases">
        <title>Sequencing the genomes of 1000 actinobacteria strains.</title>
        <authorList>
            <person name="Klenk H.-P."/>
        </authorList>
    </citation>
    <scope>NUCLEOTIDE SEQUENCE [LARGE SCALE GENOMIC DNA]</scope>
    <source>
        <strain evidence="2 3">LI1</strain>
    </source>
</reference>
<dbReference type="GO" id="GO:0006629">
    <property type="term" value="P:lipid metabolic process"/>
    <property type="evidence" value="ECO:0007669"/>
    <property type="project" value="InterPro"/>
</dbReference>
<keyword evidence="3" id="KW-1185">Reference proteome</keyword>
<dbReference type="SUPFAM" id="SSF51695">
    <property type="entry name" value="PLC-like phosphodiesterases"/>
    <property type="match status" value="1"/>
</dbReference>
<dbReference type="RefSeq" id="WP_179578082.1">
    <property type="nucleotide sequence ID" value="NZ_JACCFM010000001.1"/>
</dbReference>
<keyword evidence="2" id="KW-0378">Hydrolase</keyword>
<comment type="caution">
    <text evidence="2">The sequence shown here is derived from an EMBL/GenBank/DDBJ whole genome shotgun (WGS) entry which is preliminary data.</text>
</comment>
<dbReference type="InterPro" id="IPR030395">
    <property type="entry name" value="GP_PDE_dom"/>
</dbReference>
<dbReference type="Pfam" id="PF03009">
    <property type="entry name" value="GDPD"/>
    <property type="match status" value="1"/>
</dbReference>
<dbReference type="PROSITE" id="PS51704">
    <property type="entry name" value="GP_PDE"/>
    <property type="match status" value="1"/>
</dbReference>
<feature type="domain" description="GP-PDE" evidence="1">
    <location>
        <begin position="15"/>
        <end position="251"/>
    </location>
</feature>
<dbReference type="EMBL" id="JACCFM010000001">
    <property type="protein sequence ID" value="NYJ19296.1"/>
    <property type="molecule type" value="Genomic_DNA"/>
</dbReference>
<proteinExistence type="predicted"/>
<evidence type="ECO:0000259" key="1">
    <source>
        <dbReference type="PROSITE" id="PS51704"/>
    </source>
</evidence>
<name>A0A7Z0J5M3_9MICO</name>
<evidence type="ECO:0000313" key="2">
    <source>
        <dbReference type="EMBL" id="NYJ19296.1"/>
    </source>
</evidence>
<organism evidence="2 3">
    <name type="scientific">Glaciibacter psychrotolerans</name>
    <dbReference type="NCBI Taxonomy" id="670054"/>
    <lineage>
        <taxon>Bacteria</taxon>
        <taxon>Bacillati</taxon>
        <taxon>Actinomycetota</taxon>
        <taxon>Actinomycetes</taxon>
        <taxon>Micrococcales</taxon>
        <taxon>Microbacteriaceae</taxon>
        <taxon>Glaciibacter</taxon>
    </lineage>
</organism>
<protein>
    <submittedName>
        <fullName evidence="2">Glycerophosphoryl diester phosphodiesterase</fullName>
        <ecNumber evidence="2">3.1.4.46</ecNumber>
    </submittedName>
</protein>
<evidence type="ECO:0000313" key="3">
    <source>
        <dbReference type="Proteomes" id="UP000537260"/>
    </source>
</evidence>
<sequence>MSAGSRSAFFSSPRPRVFAHRGLALEAPENTLLAFANALSTGVGYLETDVHVSQDGVAVLSHDPDLQRLAGRAVRVNQMTMSELRRITLGAGQSFCSLADALSAFPHARFNLDIKVAGAAVPAARAILDARATDRVLIGSFSESNRVSAVELLPGVATSASTAILQRVLAASSLGTARQLRRILSDVQAVQVPEQVKFLRIVTPRFVRVMHAAGVEVHVWTVNDPHAMTRLLNLGVDGIMTDRCDIARAVIAAHS</sequence>
<gene>
    <name evidence="2" type="ORF">HNR05_001087</name>
</gene>
<dbReference type="EC" id="3.1.4.46" evidence="2"/>
<dbReference type="InterPro" id="IPR017946">
    <property type="entry name" value="PLC-like_Pdiesterase_TIM-brl"/>
</dbReference>
<dbReference type="PANTHER" id="PTHR43805">
    <property type="entry name" value="GLYCEROPHOSPHORYL DIESTER PHOSPHODIESTERASE"/>
    <property type="match status" value="1"/>
</dbReference>
<accession>A0A7Z0J5M3</accession>
<dbReference type="AlphaFoldDB" id="A0A7Z0J5M3"/>